<dbReference type="FunFam" id="3.40.50.10140:FF:000007">
    <property type="entry name" value="Disease resistance protein (TIR-NBS-LRR class)"/>
    <property type="match status" value="1"/>
</dbReference>
<keyword evidence="1" id="KW-0433">Leucine-rich repeat</keyword>
<dbReference type="GO" id="GO:0006952">
    <property type="term" value="P:defense response"/>
    <property type="evidence" value="ECO:0007669"/>
    <property type="project" value="UniProtKB-KW"/>
</dbReference>
<dbReference type="InterPro" id="IPR036390">
    <property type="entry name" value="WH_DNA-bd_sf"/>
</dbReference>
<comment type="caution">
    <text evidence="6">The sequence shown here is derived from an EMBL/GenBank/DDBJ whole genome shotgun (WGS) entry which is preliminary data.</text>
</comment>
<dbReference type="PROSITE" id="PS50104">
    <property type="entry name" value="TIR"/>
    <property type="match status" value="1"/>
</dbReference>
<dbReference type="Gene3D" id="3.80.10.10">
    <property type="entry name" value="Ribonuclease Inhibitor"/>
    <property type="match status" value="2"/>
</dbReference>
<keyword evidence="4" id="KW-0520">NAD</keyword>
<dbReference type="EMBL" id="JBAMMX010000023">
    <property type="protein sequence ID" value="KAK6916953.1"/>
    <property type="molecule type" value="Genomic_DNA"/>
</dbReference>
<dbReference type="SUPFAM" id="SSF52058">
    <property type="entry name" value="L domain-like"/>
    <property type="match status" value="1"/>
</dbReference>
<dbReference type="Gene3D" id="1.10.8.430">
    <property type="entry name" value="Helical domain of apoptotic protease-activating factors"/>
    <property type="match status" value="1"/>
</dbReference>
<evidence type="ECO:0000259" key="5">
    <source>
        <dbReference type="PROSITE" id="PS50104"/>
    </source>
</evidence>
<feature type="domain" description="TIR" evidence="5">
    <location>
        <begin position="12"/>
        <end position="179"/>
    </location>
</feature>
<dbReference type="InterPro" id="IPR027417">
    <property type="entry name" value="P-loop_NTPase"/>
</dbReference>
<dbReference type="InterPro" id="IPR001611">
    <property type="entry name" value="Leu-rich_rpt"/>
</dbReference>
<dbReference type="PROSITE" id="PS51450">
    <property type="entry name" value="LRR"/>
    <property type="match status" value="1"/>
</dbReference>
<evidence type="ECO:0000313" key="6">
    <source>
        <dbReference type="EMBL" id="KAK6916953.1"/>
    </source>
</evidence>
<dbReference type="Pfam" id="PF23282">
    <property type="entry name" value="WHD_ROQ1"/>
    <property type="match status" value="1"/>
</dbReference>
<protein>
    <submittedName>
        <fullName evidence="6">Toll/interleukin-1 receptor homology (TIR) domain</fullName>
    </submittedName>
</protein>
<dbReference type="Gene3D" id="3.40.50.300">
    <property type="entry name" value="P-loop containing nucleotide triphosphate hydrolases"/>
    <property type="match status" value="1"/>
</dbReference>
<dbReference type="Pfam" id="PF01582">
    <property type="entry name" value="TIR"/>
    <property type="match status" value="1"/>
</dbReference>
<name>A0AAN8Z159_9MAGN</name>
<evidence type="ECO:0000256" key="3">
    <source>
        <dbReference type="ARBA" id="ARBA00022821"/>
    </source>
</evidence>
<keyword evidence="2" id="KW-0677">Repeat</keyword>
<dbReference type="Gene3D" id="3.40.50.10140">
    <property type="entry name" value="Toll/interleukin-1 receptor homology (TIR) domain"/>
    <property type="match status" value="1"/>
</dbReference>
<dbReference type="GO" id="GO:0007165">
    <property type="term" value="P:signal transduction"/>
    <property type="evidence" value="ECO:0007669"/>
    <property type="project" value="InterPro"/>
</dbReference>
<dbReference type="InterPro" id="IPR058192">
    <property type="entry name" value="WHD_ROQ1-like"/>
</dbReference>
<evidence type="ECO:0000256" key="4">
    <source>
        <dbReference type="ARBA" id="ARBA00023027"/>
    </source>
</evidence>
<evidence type="ECO:0000256" key="1">
    <source>
        <dbReference type="ARBA" id="ARBA00022614"/>
    </source>
</evidence>
<dbReference type="SUPFAM" id="SSF52200">
    <property type="entry name" value="Toll/Interleukin receptor TIR domain"/>
    <property type="match status" value="1"/>
</dbReference>
<dbReference type="Pfam" id="PF23286">
    <property type="entry name" value="LRR_13"/>
    <property type="match status" value="1"/>
</dbReference>
<dbReference type="InterPro" id="IPR003591">
    <property type="entry name" value="Leu-rich_rpt_typical-subtyp"/>
</dbReference>
<dbReference type="Proteomes" id="UP001370490">
    <property type="component" value="Unassembled WGS sequence"/>
</dbReference>
<dbReference type="AlphaFoldDB" id="A0AAN8Z159"/>
<sequence>MASHSHCQEHGWIYDVFLSFRGEDTRHNFTSHLYSALLRSGIHTFIDNDALRRGQPISSDLKSAISRSRISVVVFSENYAYSSWCLDELVVMMECNKAMGQTVLPIFYHVEPSDLRKGSGSFGAAIARYEERFEAEKVSKWKEALAYAAGLSGWHIPIISNQSEAEFIQKIIQEILNILGCTHLNVTKCPVGIRRRVQQVNSLLHIGLNDVRIVGICGMGGLGKTTIAKAVYNDMFRGFEGSSFLFDIREHCKQVDGQVRLQKQLLSDALQTNKVKIRSVDRGINMIIERLCHKKVFIVLDDVDQSYQLDALAGKRDWFGLGSRIIITTRDRHLLNEIGVDDIYMAEQLSDLESLQLFSWHAFKANQPRQEYAEISREVTGYCGGLPLAIKVLGSFLVDKDMMGWRYVLDKLERVLPTQVQEILHISYDALDNNEKDIFLDAACFFVGEKRDYVTKILDGCGLFAGIGLSVLVDRCLVTIDECNRLHMHHLIRDMGRQIVAQASPKDPANRSRLWCFEDVYDVLETAKGTSCIEGLILTMHSSQEVHFRTEAFKGMDKLRLLQLNYVHLTGGYEHVSEMLRWLCWRGFPMKYIPRNLYLGKLVALDMRYSNLRQAWKESKVLRNLKVLNVSHSPYLSNTPDLSETPNLEMLILKYCISLITVHKSIGYLHKLVTLNFKGCSNLKNVPHSIGELKSLEYLILSGCSKLEYLPDGLDQLSSLRELLADETAITELPSNIVRLTNLRTLSLQGCKESPPTSIFSKFLSWMSVKMIPKSVNLFPTSLLGLCSLTRLNLGHCNILDNTIPNDLGSLPSLEHLNLQGNCFTSLPSSISFLSKLQNFDVRYCSHLQSLPELPASLRVLLAVGCLSLERISYVPNRRSVVVLTDCRNLIEISGVEDWDDDIGLLHMESCYSLSHNFRNELFKKCTRGLTHGLFLPGREMVDGFNFQNVGPSISFTVPPLLGQKLASLAVCAIYSNKSWFSEIVPRIVLFNKTKGIIWRTNKLALPFAAPPQDHIWLINIPHSDYNNQLETGDKVDIFVSLGLETVVKKCGILLMCWKEEVDS</sequence>
<evidence type="ECO:0000313" key="7">
    <source>
        <dbReference type="Proteomes" id="UP001370490"/>
    </source>
</evidence>
<evidence type="ECO:0000256" key="2">
    <source>
        <dbReference type="ARBA" id="ARBA00022737"/>
    </source>
</evidence>
<dbReference type="PANTHER" id="PTHR11017">
    <property type="entry name" value="LEUCINE-RICH REPEAT-CONTAINING PROTEIN"/>
    <property type="match status" value="1"/>
</dbReference>
<keyword evidence="7" id="KW-1185">Reference proteome</keyword>
<accession>A0AAN8Z159</accession>
<dbReference type="PRINTS" id="PR00364">
    <property type="entry name" value="DISEASERSIST"/>
</dbReference>
<dbReference type="InterPro" id="IPR002182">
    <property type="entry name" value="NB-ARC"/>
</dbReference>
<dbReference type="SUPFAM" id="SSF52540">
    <property type="entry name" value="P-loop containing nucleoside triphosphate hydrolases"/>
    <property type="match status" value="1"/>
</dbReference>
<dbReference type="SMART" id="SM00255">
    <property type="entry name" value="TIR"/>
    <property type="match status" value="1"/>
</dbReference>
<proteinExistence type="predicted"/>
<dbReference type="InterPro" id="IPR000157">
    <property type="entry name" value="TIR_dom"/>
</dbReference>
<dbReference type="InterPro" id="IPR032675">
    <property type="entry name" value="LRR_dom_sf"/>
</dbReference>
<dbReference type="InterPro" id="IPR042197">
    <property type="entry name" value="Apaf_helical"/>
</dbReference>
<dbReference type="GO" id="GO:0043531">
    <property type="term" value="F:ADP binding"/>
    <property type="evidence" value="ECO:0007669"/>
    <property type="project" value="InterPro"/>
</dbReference>
<dbReference type="SMART" id="SM00369">
    <property type="entry name" value="LRR_TYP"/>
    <property type="match status" value="4"/>
</dbReference>
<dbReference type="InterPro" id="IPR044974">
    <property type="entry name" value="Disease_R_plants"/>
</dbReference>
<dbReference type="SUPFAM" id="SSF46785">
    <property type="entry name" value="Winged helix' DNA-binding domain"/>
    <property type="match status" value="1"/>
</dbReference>
<dbReference type="Pfam" id="PF00931">
    <property type="entry name" value="NB-ARC"/>
    <property type="match status" value="1"/>
</dbReference>
<dbReference type="PANTHER" id="PTHR11017:SF271">
    <property type="entry name" value="DISEASE RESISTANCE PROTEIN (TIR-NBS-LRR CLASS) FAMILY"/>
    <property type="match status" value="1"/>
</dbReference>
<keyword evidence="6" id="KW-0675">Receptor</keyword>
<reference evidence="6 7" key="1">
    <citation type="submission" date="2023-12" db="EMBL/GenBank/DDBJ databases">
        <title>A high-quality genome assembly for Dillenia turbinata (Dilleniales).</title>
        <authorList>
            <person name="Chanderbali A."/>
        </authorList>
    </citation>
    <scope>NUCLEOTIDE SEQUENCE [LARGE SCALE GENOMIC DNA]</scope>
    <source>
        <strain evidence="6">LSX21</strain>
        <tissue evidence="6">Leaf</tissue>
    </source>
</reference>
<dbReference type="InterPro" id="IPR035897">
    <property type="entry name" value="Toll_tir_struct_dom_sf"/>
</dbReference>
<keyword evidence="3" id="KW-0611">Plant defense</keyword>
<organism evidence="6 7">
    <name type="scientific">Dillenia turbinata</name>
    <dbReference type="NCBI Taxonomy" id="194707"/>
    <lineage>
        <taxon>Eukaryota</taxon>
        <taxon>Viridiplantae</taxon>
        <taxon>Streptophyta</taxon>
        <taxon>Embryophyta</taxon>
        <taxon>Tracheophyta</taxon>
        <taxon>Spermatophyta</taxon>
        <taxon>Magnoliopsida</taxon>
        <taxon>eudicotyledons</taxon>
        <taxon>Gunneridae</taxon>
        <taxon>Pentapetalae</taxon>
        <taxon>Dilleniales</taxon>
        <taxon>Dilleniaceae</taxon>
        <taxon>Dillenia</taxon>
    </lineage>
</organism>
<dbReference type="InterPro" id="IPR058546">
    <property type="entry name" value="RPS4B/Roq1-like_LRR"/>
</dbReference>
<gene>
    <name evidence="6" type="ORF">RJ641_017704</name>
</gene>